<dbReference type="EMBL" id="CAJNNV010013853">
    <property type="protein sequence ID" value="CAE8602109.1"/>
    <property type="molecule type" value="Genomic_DNA"/>
</dbReference>
<proteinExistence type="predicted"/>
<evidence type="ECO:0000256" key="1">
    <source>
        <dbReference type="SAM" id="Coils"/>
    </source>
</evidence>
<gene>
    <name evidence="2" type="ORF">PGLA1383_LOCUS20369</name>
</gene>
<feature type="non-terminal residue" evidence="2">
    <location>
        <position position="53"/>
    </location>
</feature>
<sequence length="53" mass="6096">LTLIDKLQRREVEEALGRATEAERSLAELQEELAKERGNSQRFGQEQAVQLQE</sequence>
<protein>
    <submittedName>
        <fullName evidence="2">Uncharacterized protein</fullName>
    </submittedName>
</protein>
<feature type="coiled-coil region" evidence="1">
    <location>
        <begin position="12"/>
        <end position="46"/>
    </location>
</feature>
<accession>A0A813EJ16</accession>
<evidence type="ECO:0000313" key="2">
    <source>
        <dbReference type="EMBL" id="CAE8602109.1"/>
    </source>
</evidence>
<dbReference type="AlphaFoldDB" id="A0A813EJ16"/>
<organism evidence="2 3">
    <name type="scientific">Polarella glacialis</name>
    <name type="common">Dinoflagellate</name>
    <dbReference type="NCBI Taxonomy" id="89957"/>
    <lineage>
        <taxon>Eukaryota</taxon>
        <taxon>Sar</taxon>
        <taxon>Alveolata</taxon>
        <taxon>Dinophyceae</taxon>
        <taxon>Suessiales</taxon>
        <taxon>Suessiaceae</taxon>
        <taxon>Polarella</taxon>
    </lineage>
</organism>
<evidence type="ECO:0000313" key="3">
    <source>
        <dbReference type="Proteomes" id="UP000654075"/>
    </source>
</evidence>
<dbReference type="OrthoDB" id="436980at2759"/>
<reference evidence="2" key="1">
    <citation type="submission" date="2021-02" db="EMBL/GenBank/DDBJ databases">
        <authorList>
            <person name="Dougan E. K."/>
            <person name="Rhodes N."/>
            <person name="Thang M."/>
            <person name="Chan C."/>
        </authorList>
    </citation>
    <scope>NUCLEOTIDE SEQUENCE</scope>
</reference>
<keyword evidence="3" id="KW-1185">Reference proteome</keyword>
<feature type="non-terminal residue" evidence="2">
    <location>
        <position position="1"/>
    </location>
</feature>
<name>A0A813EJ16_POLGL</name>
<keyword evidence="1" id="KW-0175">Coiled coil</keyword>
<dbReference type="Proteomes" id="UP000654075">
    <property type="component" value="Unassembled WGS sequence"/>
</dbReference>
<comment type="caution">
    <text evidence="2">The sequence shown here is derived from an EMBL/GenBank/DDBJ whole genome shotgun (WGS) entry which is preliminary data.</text>
</comment>